<evidence type="ECO:0000313" key="2">
    <source>
        <dbReference type="Proteomes" id="UP001629462"/>
    </source>
</evidence>
<dbReference type="Proteomes" id="UP001629462">
    <property type="component" value="Unassembled WGS sequence"/>
</dbReference>
<proteinExistence type="predicted"/>
<name>A0ABW9CLM6_9BURK</name>
<dbReference type="EMBL" id="JAQQDB010000011">
    <property type="protein sequence ID" value="MFM0518425.1"/>
    <property type="molecule type" value="Genomic_DNA"/>
</dbReference>
<protein>
    <submittedName>
        <fullName evidence="1">Uncharacterized protein</fullName>
    </submittedName>
</protein>
<sequence length="100" mass="11330">MNIELAIQKTEPNAWREAGDKLLSVLHGKSYKFPVPIRIFLNTQPDGGIRITVLNRPSCVKMLARCTAIVGLQKTNPLVRIIWQTFELVIFHSRSNSEAE</sequence>
<gene>
    <name evidence="1" type="ORF">PQR08_13415</name>
</gene>
<comment type="caution">
    <text evidence="1">The sequence shown here is derived from an EMBL/GenBank/DDBJ whole genome shotgun (WGS) entry which is preliminary data.</text>
</comment>
<keyword evidence="2" id="KW-1185">Reference proteome</keyword>
<evidence type="ECO:0000313" key="1">
    <source>
        <dbReference type="EMBL" id="MFM0518425.1"/>
    </source>
</evidence>
<dbReference type="RefSeq" id="WP_408161419.1">
    <property type="nucleotide sequence ID" value="NZ_JAQQDB010000011.1"/>
</dbReference>
<organism evidence="1 2">
    <name type="scientific">Caballeronia jiangsuensis</name>
    <dbReference type="NCBI Taxonomy" id="1458357"/>
    <lineage>
        <taxon>Bacteria</taxon>
        <taxon>Pseudomonadati</taxon>
        <taxon>Pseudomonadota</taxon>
        <taxon>Betaproteobacteria</taxon>
        <taxon>Burkholderiales</taxon>
        <taxon>Burkholderiaceae</taxon>
        <taxon>Caballeronia</taxon>
    </lineage>
</organism>
<accession>A0ABW9CLM6</accession>
<reference evidence="1 2" key="1">
    <citation type="journal article" date="2024" name="Chem. Sci.">
        <title>Discovery of megapolipeptins by genome mining of a Burkholderiales bacteria collection.</title>
        <authorList>
            <person name="Paulo B.S."/>
            <person name="Recchia M.J.J."/>
            <person name="Lee S."/>
            <person name="Fergusson C.H."/>
            <person name="Romanowski S.B."/>
            <person name="Hernandez A."/>
            <person name="Krull N."/>
            <person name="Liu D.Y."/>
            <person name="Cavanagh H."/>
            <person name="Bos A."/>
            <person name="Gray C.A."/>
            <person name="Murphy B.T."/>
            <person name="Linington R.G."/>
            <person name="Eustaquio A.S."/>
        </authorList>
    </citation>
    <scope>NUCLEOTIDE SEQUENCE [LARGE SCALE GENOMIC DNA]</scope>
    <source>
        <strain evidence="1 2">RL17-374-BIF-D</strain>
    </source>
</reference>